<reference evidence="2 3" key="1">
    <citation type="submission" date="2016-10" db="EMBL/GenBank/DDBJ databases">
        <title>The genome sequence of Colletotrichum fioriniae PJ7.</title>
        <authorList>
            <person name="Baroncelli R."/>
        </authorList>
    </citation>
    <scope>NUCLEOTIDE SEQUENCE [LARGE SCALE GENOMIC DNA]</scope>
    <source>
        <strain evidence="2 3">IMI 309622</strain>
    </source>
</reference>
<dbReference type="AlphaFoldDB" id="A0AAI9YGG6"/>
<protein>
    <submittedName>
        <fullName evidence="2">Uncharacterized protein</fullName>
    </submittedName>
</protein>
<organism evidence="2 3">
    <name type="scientific">Colletotrichum costaricense</name>
    <dbReference type="NCBI Taxonomy" id="1209916"/>
    <lineage>
        <taxon>Eukaryota</taxon>
        <taxon>Fungi</taxon>
        <taxon>Dikarya</taxon>
        <taxon>Ascomycota</taxon>
        <taxon>Pezizomycotina</taxon>
        <taxon>Sordariomycetes</taxon>
        <taxon>Hypocreomycetidae</taxon>
        <taxon>Glomerellales</taxon>
        <taxon>Glomerellaceae</taxon>
        <taxon>Colletotrichum</taxon>
        <taxon>Colletotrichum acutatum species complex</taxon>
    </lineage>
</organism>
<feature type="compositionally biased region" description="Basic residues" evidence="1">
    <location>
        <begin position="63"/>
        <end position="76"/>
    </location>
</feature>
<evidence type="ECO:0000313" key="2">
    <source>
        <dbReference type="EMBL" id="KAK1507893.1"/>
    </source>
</evidence>
<evidence type="ECO:0000256" key="1">
    <source>
        <dbReference type="SAM" id="MobiDB-lite"/>
    </source>
</evidence>
<accession>A0AAI9YGG6</accession>
<proteinExistence type="predicted"/>
<evidence type="ECO:0000313" key="3">
    <source>
        <dbReference type="Proteomes" id="UP001240678"/>
    </source>
</evidence>
<gene>
    <name evidence="2" type="ORF">CCOS01_16199</name>
</gene>
<sequence length="174" mass="19438">MFLKKVQQHTSAAAGQRTVDEQTARIPTPKRASASSEAKKAVAFNDNMWHGVEMAEISNIHLRNKKKNSPQAHTKRERAAQEMAQRAAKDACTERRKEGEESMREEPQMQNAGWVGLDFARLPGKGQHRLHSDDILVPVALFPFAETTCKKGFEEARKLGQQHLMVAGCCSSEL</sequence>
<dbReference type="EMBL" id="MOOE01000028">
    <property type="protein sequence ID" value="KAK1507893.1"/>
    <property type="molecule type" value="Genomic_DNA"/>
</dbReference>
<name>A0AAI9YGG6_9PEZI</name>
<keyword evidence="3" id="KW-1185">Reference proteome</keyword>
<feature type="region of interest" description="Disordered" evidence="1">
    <location>
        <begin position="1"/>
        <end position="39"/>
    </location>
</feature>
<comment type="caution">
    <text evidence="2">The sequence shown here is derived from an EMBL/GenBank/DDBJ whole genome shotgun (WGS) entry which is preliminary data.</text>
</comment>
<dbReference type="GeneID" id="85347883"/>
<feature type="region of interest" description="Disordered" evidence="1">
    <location>
        <begin position="63"/>
        <end position="108"/>
    </location>
</feature>
<dbReference type="Proteomes" id="UP001240678">
    <property type="component" value="Unassembled WGS sequence"/>
</dbReference>
<feature type="compositionally biased region" description="Basic and acidic residues" evidence="1">
    <location>
        <begin position="87"/>
        <end position="107"/>
    </location>
</feature>
<dbReference type="RefSeq" id="XP_060305100.1">
    <property type="nucleotide sequence ID" value="XM_060464336.1"/>
</dbReference>